<dbReference type="PANTHER" id="PTHR30563">
    <property type="entry name" value="DNA RECOMBINATION PROTEIN RMUC"/>
    <property type="match status" value="1"/>
</dbReference>
<dbReference type="Pfam" id="PF02646">
    <property type="entry name" value="RmuC"/>
    <property type="match status" value="1"/>
</dbReference>
<evidence type="ECO:0000256" key="4">
    <source>
        <dbReference type="SAM" id="Phobius"/>
    </source>
</evidence>
<name>A0A382E422_9ZZZZ</name>
<dbReference type="EMBL" id="UINC01042473">
    <property type="protein sequence ID" value="SVB45159.1"/>
    <property type="molecule type" value="Genomic_DNA"/>
</dbReference>
<evidence type="ECO:0008006" key="6">
    <source>
        <dbReference type="Google" id="ProtNLM"/>
    </source>
</evidence>
<evidence type="ECO:0000256" key="1">
    <source>
        <dbReference type="ARBA" id="ARBA00023054"/>
    </source>
</evidence>
<keyword evidence="1" id="KW-0175">Coiled coil</keyword>
<keyword evidence="4" id="KW-0812">Transmembrane</keyword>
<keyword evidence="4" id="KW-0472">Membrane</keyword>
<protein>
    <recommendedName>
        <fullName evidence="6">DNA recombination protein RmuC</fullName>
    </recommendedName>
</protein>
<sequence length="413" mass="45333">MEAVGLAYIILGLIVGGGIGWMLAKQRMSGEVIRSEERLLAKEEAAATNEEKVRAEIQNLVTDIGRKSSEDFLTLAEERLGKVQIAADKDHVARKKELDEIIKPMADSLTSLDETTKKLEKERVGAYQGLKRTVENLQRQTTDLRDTNVKLSTALRGSSKSRGDWGQISLRNVAESAGMTEHCDFDIEVTLASGAGGGRVDMLAKIPDGGNIPIDAKVPLAAYWDGLDLKDPDVRKKKMQEHAKAVKGHIDALVKRDYPSLTGGSDFTVMYIPAPPILAAAFEIDSSLQEYAFRKRVLIATPVELLGLLRTVSVYWQQQSMAENAQEIQQVAREFYERSAKFGEDLSKMGRGLNTAVNAYNAAVGSYDRRVIPAGRRLEDLRVTDSSARKLESGNPVEGTARIPENTGSGEEE</sequence>
<proteinExistence type="predicted"/>
<gene>
    <name evidence="5" type="ORF">METZ01_LOCUS198013</name>
</gene>
<feature type="transmembrane region" description="Helical" evidence="4">
    <location>
        <begin position="6"/>
        <end position="24"/>
    </location>
</feature>
<keyword evidence="2" id="KW-0233">DNA recombination</keyword>
<evidence type="ECO:0000256" key="2">
    <source>
        <dbReference type="ARBA" id="ARBA00023172"/>
    </source>
</evidence>
<evidence type="ECO:0000313" key="5">
    <source>
        <dbReference type="EMBL" id="SVB45159.1"/>
    </source>
</evidence>
<reference evidence="5" key="1">
    <citation type="submission" date="2018-05" db="EMBL/GenBank/DDBJ databases">
        <authorList>
            <person name="Lanie J.A."/>
            <person name="Ng W.-L."/>
            <person name="Kazmierczak K.M."/>
            <person name="Andrzejewski T.M."/>
            <person name="Davidsen T.M."/>
            <person name="Wayne K.J."/>
            <person name="Tettelin H."/>
            <person name="Glass J.I."/>
            <person name="Rusch D."/>
            <person name="Podicherti R."/>
            <person name="Tsui H.-C.T."/>
            <person name="Winkler M.E."/>
        </authorList>
    </citation>
    <scope>NUCLEOTIDE SEQUENCE</scope>
</reference>
<accession>A0A382E422</accession>
<evidence type="ECO:0000256" key="3">
    <source>
        <dbReference type="SAM" id="MobiDB-lite"/>
    </source>
</evidence>
<keyword evidence="4" id="KW-1133">Transmembrane helix</keyword>
<dbReference type="GO" id="GO:0006310">
    <property type="term" value="P:DNA recombination"/>
    <property type="evidence" value="ECO:0007669"/>
    <property type="project" value="UniProtKB-KW"/>
</dbReference>
<organism evidence="5">
    <name type="scientific">marine metagenome</name>
    <dbReference type="NCBI Taxonomy" id="408172"/>
    <lineage>
        <taxon>unclassified sequences</taxon>
        <taxon>metagenomes</taxon>
        <taxon>ecological metagenomes</taxon>
    </lineage>
</organism>
<dbReference type="PANTHER" id="PTHR30563:SF0">
    <property type="entry name" value="DNA RECOMBINATION PROTEIN RMUC"/>
    <property type="match status" value="1"/>
</dbReference>
<dbReference type="AlphaFoldDB" id="A0A382E422"/>
<dbReference type="InterPro" id="IPR003798">
    <property type="entry name" value="DNA_recombination_RmuC"/>
</dbReference>
<feature type="region of interest" description="Disordered" evidence="3">
    <location>
        <begin position="385"/>
        <end position="413"/>
    </location>
</feature>